<keyword evidence="2" id="KW-0472">Membrane</keyword>
<feature type="transmembrane region" description="Helical" evidence="2">
    <location>
        <begin position="12"/>
        <end position="33"/>
    </location>
</feature>
<name>A0A5K0UA83_9VIRU</name>
<sequence>MNLDILPTFFSSITIGVSLSLIASIGLACWNVLIPTLIKFLFGEPWVYDCNSGNLNHGFSHRYDNFGHSGRVHDIRPLNDRISVFSSNKADGGFSDTAKIIGSIDKDTNKGPLTNPQIPNQRGSHGTKSGVSFGSFLDFNKKFYFIRTYDHETKLMAFFVLWRSPDRAVMTRFIENYRISNNRNYLSSRISPSKFLLYNTFDTLNLTSHSKCVRFGRVDNINSRNIVGTQHQDILKIVNEMYSGVENHSSAGMTLKRVFLLSNACDSGSSVDDIIDTVSNETGLDIYSVKLSLANQTVSEFSNQDVDLSGFYPRDDAVSVYRFDDIEHFVLVNKAISKMLNKPIKNDSEIGHHNVVDKLLACNPSNSIVFLVCDSDDKTICDEFKQNNSIDLVVELKDELMFYSRTSSSPMYENFKRSPFSLVKSPPTQFELQTADTVLQFLDIYVGDLDTYFKNNRDRYSRFIDAHSQSYSIRTPDKQYQFQKYSPTDVEINRKDKREMIVQLIRGWIVNGEVKTCRDIVNKCRYISIDVHNRLFEKLK</sequence>
<dbReference type="EMBL" id="UPSH01000001">
    <property type="protein sequence ID" value="VBB18511.1"/>
    <property type="molecule type" value="Genomic_DNA"/>
</dbReference>
<keyword evidence="4" id="KW-1185">Reference proteome</keyword>
<keyword evidence="2" id="KW-0812">Transmembrane</keyword>
<gene>
    <name evidence="3" type="ORF">YASMINEVIRUS_974</name>
</gene>
<reference evidence="3 4" key="1">
    <citation type="submission" date="2018-10" db="EMBL/GenBank/DDBJ databases">
        <authorList>
            <consortium name="IHU Genomes"/>
        </authorList>
    </citation>
    <scope>NUCLEOTIDE SEQUENCE [LARGE SCALE GENOMIC DNA]</scope>
    <source>
        <strain evidence="3 4">A1</strain>
    </source>
</reference>
<proteinExistence type="predicted"/>
<evidence type="ECO:0000256" key="1">
    <source>
        <dbReference type="SAM" id="MobiDB-lite"/>
    </source>
</evidence>
<accession>A0A5K0UA83</accession>
<evidence type="ECO:0000313" key="4">
    <source>
        <dbReference type="Proteomes" id="UP000594342"/>
    </source>
</evidence>
<protein>
    <submittedName>
        <fullName evidence="3">Uncharacterized protein</fullName>
    </submittedName>
</protein>
<feature type="compositionally biased region" description="Polar residues" evidence="1">
    <location>
        <begin position="111"/>
        <end position="126"/>
    </location>
</feature>
<evidence type="ECO:0000313" key="3">
    <source>
        <dbReference type="EMBL" id="VBB18511.1"/>
    </source>
</evidence>
<organism evidence="3 4">
    <name type="scientific">Yasminevirus sp. GU-2018</name>
    <dbReference type="NCBI Taxonomy" id="2420051"/>
    <lineage>
        <taxon>Viruses</taxon>
        <taxon>Varidnaviria</taxon>
        <taxon>Bamfordvirae</taxon>
        <taxon>Nucleocytoviricota</taxon>
        <taxon>Megaviricetes</taxon>
        <taxon>Imitervirales</taxon>
        <taxon>Mimiviridae</taxon>
        <taxon>Klosneuvirinae</taxon>
        <taxon>Yasminevirus</taxon>
        <taxon>Yasminevirus saudimassiliense</taxon>
    </lineage>
</organism>
<keyword evidence="2" id="KW-1133">Transmembrane helix</keyword>
<dbReference type="Proteomes" id="UP000594342">
    <property type="component" value="Unassembled WGS sequence"/>
</dbReference>
<evidence type="ECO:0000256" key="2">
    <source>
        <dbReference type="SAM" id="Phobius"/>
    </source>
</evidence>
<comment type="caution">
    <text evidence="3">The sequence shown here is derived from an EMBL/GenBank/DDBJ whole genome shotgun (WGS) entry which is preliminary data.</text>
</comment>
<feature type="region of interest" description="Disordered" evidence="1">
    <location>
        <begin position="107"/>
        <end position="126"/>
    </location>
</feature>